<dbReference type="Gene3D" id="2.30.30.290">
    <property type="entry name" value="YopX-like domains"/>
    <property type="match status" value="1"/>
</dbReference>
<dbReference type="PATRIC" id="fig|1423738.3.peg.1693"/>
<evidence type="ECO:0000313" key="2">
    <source>
        <dbReference type="EMBL" id="KRM79488.1"/>
    </source>
</evidence>
<reference evidence="2 3" key="1">
    <citation type="journal article" date="2015" name="Genome Announc.">
        <title>Expanding the biotechnology potential of lactobacilli through comparative genomics of 213 strains and associated genera.</title>
        <authorList>
            <person name="Sun Z."/>
            <person name="Harris H.M."/>
            <person name="McCann A."/>
            <person name="Guo C."/>
            <person name="Argimon S."/>
            <person name="Zhang W."/>
            <person name="Yang X."/>
            <person name="Jeffery I.B."/>
            <person name="Cooney J.C."/>
            <person name="Kagawa T.F."/>
            <person name="Liu W."/>
            <person name="Song Y."/>
            <person name="Salvetti E."/>
            <person name="Wrobel A."/>
            <person name="Rasinkangas P."/>
            <person name="Parkhill J."/>
            <person name="Rea M.C."/>
            <person name="O'Sullivan O."/>
            <person name="Ritari J."/>
            <person name="Douillard F.P."/>
            <person name="Paul Ross R."/>
            <person name="Yang R."/>
            <person name="Briner A.E."/>
            <person name="Felis G.E."/>
            <person name="de Vos W.M."/>
            <person name="Barrangou R."/>
            <person name="Klaenhammer T.R."/>
            <person name="Caufield P.W."/>
            <person name="Cui Y."/>
            <person name="Zhang H."/>
            <person name="O'Toole P.W."/>
        </authorList>
    </citation>
    <scope>NUCLEOTIDE SEQUENCE [LARGE SCALE GENOMIC DNA]</scope>
    <source>
        <strain evidence="2 3">DSM 20335</strain>
    </source>
</reference>
<accession>A0A0R2BK24</accession>
<dbReference type="InterPro" id="IPR023385">
    <property type="entry name" value="YopX-like_C"/>
</dbReference>
<dbReference type="EMBL" id="AYYK01000004">
    <property type="protein sequence ID" value="KRM79488.1"/>
    <property type="molecule type" value="Genomic_DNA"/>
</dbReference>
<name>A0A0R2BK24_9LACO</name>
<dbReference type="RefSeq" id="WP_057755823.1">
    <property type="nucleotide sequence ID" value="NZ_AYYK01000004.1"/>
</dbReference>
<proteinExistence type="predicted"/>
<dbReference type="AlphaFoldDB" id="A0A0R2BK24"/>
<dbReference type="Proteomes" id="UP000051813">
    <property type="component" value="Unassembled WGS sequence"/>
</dbReference>
<gene>
    <name evidence="2" type="ORF">FC84_GL001668</name>
</gene>
<organism evidence="2 3">
    <name type="scientific">Lapidilactobacillus dextrinicus DSM 20335</name>
    <dbReference type="NCBI Taxonomy" id="1423738"/>
    <lineage>
        <taxon>Bacteria</taxon>
        <taxon>Bacillati</taxon>
        <taxon>Bacillota</taxon>
        <taxon>Bacilli</taxon>
        <taxon>Lactobacillales</taxon>
        <taxon>Lactobacillaceae</taxon>
        <taxon>Lapidilactobacillus</taxon>
    </lineage>
</organism>
<dbReference type="InterPro" id="IPR019096">
    <property type="entry name" value="YopX_protein"/>
</dbReference>
<protein>
    <recommendedName>
        <fullName evidence="1">YopX protein domain-containing protein</fullName>
    </recommendedName>
</protein>
<evidence type="ECO:0000313" key="3">
    <source>
        <dbReference type="Proteomes" id="UP000051813"/>
    </source>
</evidence>
<evidence type="ECO:0000259" key="1">
    <source>
        <dbReference type="Pfam" id="PF09643"/>
    </source>
</evidence>
<dbReference type="SUPFAM" id="SSF159006">
    <property type="entry name" value="YopX-like"/>
    <property type="match status" value="1"/>
</dbReference>
<feature type="domain" description="YopX protein" evidence="1">
    <location>
        <begin position="5"/>
        <end position="117"/>
    </location>
</feature>
<comment type="caution">
    <text evidence="2">The sequence shown here is derived from an EMBL/GenBank/DDBJ whole genome shotgun (WGS) entry which is preliminary data.</text>
</comment>
<keyword evidence="3" id="KW-1185">Reference proteome</keyword>
<dbReference type="Pfam" id="PF09643">
    <property type="entry name" value="YopX"/>
    <property type="match status" value="1"/>
</dbReference>
<dbReference type="OrthoDB" id="1809393at2"/>
<sequence length="123" mass="14120">MRIIKYRIWDSKIKQYATEDYQFLISRTGDLWGSVGDWLGVHFNEDAGFQIEQYTGINDVKGKPVYEGDIVKVYRQWIDQVVFEQGCFGLKASNYHSFVPLSELNGAIKLIGNIHEDVNVVGE</sequence>
<dbReference type="STRING" id="1423738.FC84_GL001668"/>